<dbReference type="AlphaFoldDB" id="A0A7W8ZW44"/>
<protein>
    <submittedName>
        <fullName evidence="1">Uncharacterized protein</fullName>
    </submittedName>
</protein>
<sequence length="45" mass="5200">MRNVTPSELACYTRPSPTRGLTELLFHCGEHYQYTDECLGTFEMT</sequence>
<evidence type="ECO:0000313" key="1">
    <source>
        <dbReference type="EMBL" id="MBB5641294.1"/>
    </source>
</evidence>
<proteinExistence type="predicted"/>
<organism evidence="1 2">
    <name type="scientific">Cryobacterium roopkundense</name>
    <dbReference type="NCBI Taxonomy" id="1001240"/>
    <lineage>
        <taxon>Bacteria</taxon>
        <taxon>Bacillati</taxon>
        <taxon>Actinomycetota</taxon>
        <taxon>Actinomycetes</taxon>
        <taxon>Micrococcales</taxon>
        <taxon>Microbacteriaceae</taxon>
        <taxon>Cryobacterium</taxon>
    </lineage>
</organism>
<gene>
    <name evidence="1" type="ORF">BJ997_001842</name>
</gene>
<name>A0A7W8ZW44_9MICO</name>
<accession>A0A7W8ZW44</accession>
<comment type="caution">
    <text evidence="1">The sequence shown here is derived from an EMBL/GenBank/DDBJ whole genome shotgun (WGS) entry which is preliminary data.</text>
</comment>
<dbReference type="Proteomes" id="UP000561726">
    <property type="component" value="Unassembled WGS sequence"/>
</dbReference>
<evidence type="ECO:0000313" key="2">
    <source>
        <dbReference type="Proteomes" id="UP000561726"/>
    </source>
</evidence>
<reference evidence="1 2" key="1">
    <citation type="submission" date="2020-08" db="EMBL/GenBank/DDBJ databases">
        <title>Sequencing the genomes of 1000 actinobacteria strains.</title>
        <authorList>
            <person name="Klenk H.-P."/>
        </authorList>
    </citation>
    <scope>NUCLEOTIDE SEQUENCE [LARGE SCALE GENOMIC DNA]</scope>
    <source>
        <strain evidence="1 2">DSM 21065</strain>
    </source>
</reference>
<dbReference type="EMBL" id="JACHBQ010000001">
    <property type="protein sequence ID" value="MBB5641294.1"/>
    <property type="molecule type" value="Genomic_DNA"/>
</dbReference>